<dbReference type="AlphaFoldDB" id="A0A7J7V3T3"/>
<keyword evidence="2" id="KW-1185">Reference proteome</keyword>
<accession>A0A7J7V3T3</accession>
<organism evidence="1 2">
    <name type="scientific">Myotis myotis</name>
    <name type="common">Greater mouse-eared bat</name>
    <name type="synonym">Vespertilio myotis</name>
    <dbReference type="NCBI Taxonomy" id="51298"/>
    <lineage>
        <taxon>Eukaryota</taxon>
        <taxon>Metazoa</taxon>
        <taxon>Chordata</taxon>
        <taxon>Craniata</taxon>
        <taxon>Vertebrata</taxon>
        <taxon>Euteleostomi</taxon>
        <taxon>Mammalia</taxon>
        <taxon>Eutheria</taxon>
        <taxon>Laurasiatheria</taxon>
        <taxon>Chiroptera</taxon>
        <taxon>Yangochiroptera</taxon>
        <taxon>Vespertilionidae</taxon>
        <taxon>Myotis</taxon>
    </lineage>
</organism>
<proteinExistence type="predicted"/>
<gene>
    <name evidence="1" type="ORF">mMyoMyo1_008461</name>
</gene>
<comment type="caution">
    <text evidence="1">The sequence shown here is derived from an EMBL/GenBank/DDBJ whole genome shotgun (WGS) entry which is preliminary data.</text>
</comment>
<evidence type="ECO:0000313" key="1">
    <source>
        <dbReference type="EMBL" id="KAF6319722.1"/>
    </source>
</evidence>
<name>A0A7J7V3T3_MYOMY</name>
<protein>
    <submittedName>
        <fullName evidence="1">Uncharacterized protein</fullName>
    </submittedName>
</protein>
<dbReference type="EMBL" id="JABWUV010000011">
    <property type="protein sequence ID" value="KAF6319722.1"/>
    <property type="molecule type" value="Genomic_DNA"/>
</dbReference>
<sequence length="170" mass="18475">MLLNSASCLQGRPDLCETCQGRDGPAAGSRAPRGKSLLSMFHGQKLPFAAAAVSFPGKSRSHAPGSTKTTEVFFAKKTPWLPKFPPSPRAPSLPPSGTRRNPVLSTRRIFGTARARCCLLRGLLVKCLRGHRGWSAGWAARDQGEEGLLARRGIKTPKWGGKFMRKYTCL</sequence>
<reference evidence="1 2" key="1">
    <citation type="journal article" date="2020" name="Nature">
        <title>Six reference-quality genomes reveal evolution of bat adaptations.</title>
        <authorList>
            <person name="Jebb D."/>
            <person name="Huang Z."/>
            <person name="Pippel M."/>
            <person name="Hughes G.M."/>
            <person name="Lavrichenko K."/>
            <person name="Devanna P."/>
            <person name="Winkler S."/>
            <person name="Jermiin L.S."/>
            <person name="Skirmuntt E.C."/>
            <person name="Katzourakis A."/>
            <person name="Burkitt-Gray L."/>
            <person name="Ray D.A."/>
            <person name="Sullivan K.A.M."/>
            <person name="Roscito J.G."/>
            <person name="Kirilenko B.M."/>
            <person name="Davalos L.M."/>
            <person name="Corthals A.P."/>
            <person name="Power M.L."/>
            <person name="Jones G."/>
            <person name="Ransome R.D."/>
            <person name="Dechmann D.K.N."/>
            <person name="Locatelli A.G."/>
            <person name="Puechmaille S.J."/>
            <person name="Fedrigo O."/>
            <person name="Jarvis E.D."/>
            <person name="Hiller M."/>
            <person name="Vernes S.C."/>
            <person name="Myers E.W."/>
            <person name="Teeling E.C."/>
        </authorList>
    </citation>
    <scope>NUCLEOTIDE SEQUENCE [LARGE SCALE GENOMIC DNA]</scope>
    <source>
        <strain evidence="1">MMyoMyo1</strain>
        <tissue evidence="1">Flight muscle</tissue>
    </source>
</reference>
<evidence type="ECO:0000313" key="2">
    <source>
        <dbReference type="Proteomes" id="UP000527355"/>
    </source>
</evidence>
<dbReference type="Proteomes" id="UP000527355">
    <property type="component" value="Unassembled WGS sequence"/>
</dbReference>